<protein>
    <submittedName>
        <fullName evidence="10">DNA-binding response regulator</fullName>
    </submittedName>
</protein>
<name>A0A8J3WN78_9ACTN</name>
<dbReference type="PANTHER" id="PTHR48111">
    <property type="entry name" value="REGULATOR OF RPOS"/>
    <property type="match status" value="1"/>
</dbReference>
<reference evidence="10 11" key="1">
    <citation type="submission" date="2021-01" db="EMBL/GenBank/DDBJ databases">
        <title>Whole genome shotgun sequence of Planobispora siamensis NBRC 107568.</title>
        <authorList>
            <person name="Komaki H."/>
            <person name="Tamura T."/>
        </authorList>
    </citation>
    <scope>NUCLEOTIDE SEQUENCE [LARGE SCALE GENOMIC DNA]</scope>
    <source>
        <strain evidence="10 11">NBRC 107568</strain>
    </source>
</reference>
<feature type="compositionally biased region" description="Low complexity" evidence="7">
    <location>
        <begin position="1"/>
        <end position="13"/>
    </location>
</feature>
<keyword evidence="11" id="KW-1185">Reference proteome</keyword>
<feature type="modified residue" description="4-aspartylphosphate" evidence="5">
    <location>
        <position position="71"/>
    </location>
</feature>
<feature type="region of interest" description="Disordered" evidence="7">
    <location>
        <begin position="1"/>
        <end position="20"/>
    </location>
</feature>
<dbReference type="InterPro" id="IPR011006">
    <property type="entry name" value="CheY-like_superfamily"/>
</dbReference>
<dbReference type="AlphaFoldDB" id="A0A8J3WN78"/>
<feature type="domain" description="OmpR/PhoB-type" evidence="9">
    <location>
        <begin position="144"/>
        <end position="244"/>
    </location>
</feature>
<dbReference type="InterPro" id="IPR001789">
    <property type="entry name" value="Sig_transdc_resp-reg_receiver"/>
</dbReference>
<dbReference type="CDD" id="cd00383">
    <property type="entry name" value="trans_reg_C"/>
    <property type="match status" value="1"/>
</dbReference>
<evidence type="ECO:0000259" key="9">
    <source>
        <dbReference type="PROSITE" id="PS51755"/>
    </source>
</evidence>
<evidence type="ECO:0000256" key="3">
    <source>
        <dbReference type="ARBA" id="ARBA00023125"/>
    </source>
</evidence>
<comment type="caution">
    <text evidence="10">The sequence shown here is derived from an EMBL/GenBank/DDBJ whole genome shotgun (WGS) entry which is preliminary data.</text>
</comment>
<dbReference type="Gene3D" id="1.10.10.10">
    <property type="entry name" value="Winged helix-like DNA-binding domain superfamily/Winged helix DNA-binding domain"/>
    <property type="match status" value="1"/>
</dbReference>
<evidence type="ECO:0000313" key="11">
    <source>
        <dbReference type="Proteomes" id="UP000619788"/>
    </source>
</evidence>
<dbReference type="InterPro" id="IPR036388">
    <property type="entry name" value="WH-like_DNA-bd_sf"/>
</dbReference>
<feature type="domain" description="Response regulatory" evidence="8">
    <location>
        <begin position="22"/>
        <end position="135"/>
    </location>
</feature>
<feature type="DNA-binding region" description="OmpR/PhoB-type" evidence="6">
    <location>
        <begin position="144"/>
        <end position="244"/>
    </location>
</feature>
<evidence type="ECO:0000256" key="4">
    <source>
        <dbReference type="ARBA" id="ARBA00023163"/>
    </source>
</evidence>
<dbReference type="GO" id="GO:0005829">
    <property type="term" value="C:cytosol"/>
    <property type="evidence" value="ECO:0007669"/>
    <property type="project" value="TreeGrafter"/>
</dbReference>
<evidence type="ECO:0000313" key="10">
    <source>
        <dbReference type="EMBL" id="GIH95495.1"/>
    </source>
</evidence>
<dbReference type="Pfam" id="PF00072">
    <property type="entry name" value="Response_reg"/>
    <property type="match status" value="1"/>
</dbReference>
<dbReference type="Gene3D" id="3.40.50.2300">
    <property type="match status" value="1"/>
</dbReference>
<dbReference type="GO" id="GO:0032993">
    <property type="term" value="C:protein-DNA complex"/>
    <property type="evidence" value="ECO:0007669"/>
    <property type="project" value="TreeGrafter"/>
</dbReference>
<evidence type="ECO:0000256" key="2">
    <source>
        <dbReference type="ARBA" id="ARBA00023015"/>
    </source>
</evidence>
<proteinExistence type="predicted"/>
<accession>A0A8J3WN78</accession>
<dbReference type="EMBL" id="BOOJ01000053">
    <property type="protein sequence ID" value="GIH95495.1"/>
    <property type="molecule type" value="Genomic_DNA"/>
</dbReference>
<evidence type="ECO:0000256" key="6">
    <source>
        <dbReference type="PROSITE-ProRule" id="PRU01091"/>
    </source>
</evidence>
<dbReference type="Pfam" id="PF00486">
    <property type="entry name" value="Trans_reg_C"/>
    <property type="match status" value="1"/>
</dbReference>
<dbReference type="PANTHER" id="PTHR48111:SF4">
    <property type="entry name" value="DNA-BINDING DUAL TRANSCRIPTIONAL REGULATOR OMPR"/>
    <property type="match status" value="1"/>
</dbReference>
<keyword evidence="3 6" id="KW-0238">DNA-binding</keyword>
<keyword evidence="2" id="KW-0805">Transcription regulation</keyword>
<gene>
    <name evidence="10" type="primary">phoB</name>
    <name evidence="10" type="ORF">Psi01_61250</name>
</gene>
<dbReference type="InterPro" id="IPR039420">
    <property type="entry name" value="WalR-like"/>
</dbReference>
<dbReference type="InterPro" id="IPR016032">
    <property type="entry name" value="Sig_transdc_resp-reg_C-effctor"/>
</dbReference>
<dbReference type="GO" id="GO:0000976">
    <property type="term" value="F:transcription cis-regulatory region binding"/>
    <property type="evidence" value="ECO:0007669"/>
    <property type="project" value="TreeGrafter"/>
</dbReference>
<keyword evidence="1 5" id="KW-0597">Phosphoprotein</keyword>
<dbReference type="Proteomes" id="UP000619788">
    <property type="component" value="Unassembled WGS sequence"/>
</dbReference>
<dbReference type="GO" id="GO:0006355">
    <property type="term" value="P:regulation of DNA-templated transcription"/>
    <property type="evidence" value="ECO:0007669"/>
    <property type="project" value="InterPro"/>
</dbReference>
<evidence type="ECO:0000256" key="7">
    <source>
        <dbReference type="SAM" id="MobiDB-lite"/>
    </source>
</evidence>
<dbReference type="Gene3D" id="6.10.250.690">
    <property type="match status" value="1"/>
</dbReference>
<dbReference type="PROSITE" id="PS51755">
    <property type="entry name" value="OMPR_PHOB"/>
    <property type="match status" value="1"/>
</dbReference>
<dbReference type="SUPFAM" id="SSF52172">
    <property type="entry name" value="CheY-like"/>
    <property type="match status" value="1"/>
</dbReference>
<evidence type="ECO:0000259" key="8">
    <source>
        <dbReference type="PROSITE" id="PS50110"/>
    </source>
</evidence>
<dbReference type="RefSeq" id="WP_204067589.1">
    <property type="nucleotide sequence ID" value="NZ_BOOJ01000053.1"/>
</dbReference>
<dbReference type="SMART" id="SM00862">
    <property type="entry name" value="Trans_reg_C"/>
    <property type="match status" value="1"/>
</dbReference>
<dbReference type="SMART" id="SM00448">
    <property type="entry name" value="REC"/>
    <property type="match status" value="1"/>
</dbReference>
<evidence type="ECO:0000256" key="5">
    <source>
        <dbReference type="PROSITE-ProRule" id="PRU00169"/>
    </source>
</evidence>
<dbReference type="InterPro" id="IPR001867">
    <property type="entry name" value="OmpR/PhoB-type_DNA-bd"/>
</dbReference>
<sequence>MRTPASPTAGAPGTPQPPYRPLIVLIEDETDLAAMSRACLEHEGFRVVHAADGRGGLAEAGRGDADLVVLDLGLPDGNGLEVLRSLRRTSRIPVIIVTGRGEETDRVIGLELGADDYVVKPFFQRELASRIRAVLRRVQPAESVPVIRIGELSVDTGARQAHAGDVSLDLAPREYALLEFLASAPGRTFSPEQLLNQVWQAMPGWQDPSTVAEHVYRLRRKLSAHGVTTPRITTVRGYGYRLDG</sequence>
<dbReference type="PROSITE" id="PS50110">
    <property type="entry name" value="RESPONSE_REGULATORY"/>
    <property type="match status" value="1"/>
</dbReference>
<keyword evidence="4" id="KW-0804">Transcription</keyword>
<dbReference type="GO" id="GO:0000156">
    <property type="term" value="F:phosphorelay response regulator activity"/>
    <property type="evidence" value="ECO:0007669"/>
    <property type="project" value="TreeGrafter"/>
</dbReference>
<organism evidence="10 11">
    <name type="scientific">Planobispora siamensis</name>
    <dbReference type="NCBI Taxonomy" id="936338"/>
    <lineage>
        <taxon>Bacteria</taxon>
        <taxon>Bacillati</taxon>
        <taxon>Actinomycetota</taxon>
        <taxon>Actinomycetes</taxon>
        <taxon>Streptosporangiales</taxon>
        <taxon>Streptosporangiaceae</taxon>
        <taxon>Planobispora</taxon>
    </lineage>
</organism>
<dbReference type="SUPFAM" id="SSF46894">
    <property type="entry name" value="C-terminal effector domain of the bipartite response regulators"/>
    <property type="match status" value="1"/>
</dbReference>
<evidence type="ECO:0000256" key="1">
    <source>
        <dbReference type="ARBA" id="ARBA00022553"/>
    </source>
</evidence>